<proteinExistence type="predicted"/>
<dbReference type="EMBL" id="AGNL01018249">
    <property type="protein sequence ID" value="EJK63434.1"/>
    <property type="molecule type" value="Genomic_DNA"/>
</dbReference>
<accession>K0SEL2</accession>
<organism evidence="5 6">
    <name type="scientific">Thalassiosira oceanica</name>
    <name type="common">Marine diatom</name>
    <dbReference type="NCBI Taxonomy" id="159749"/>
    <lineage>
        <taxon>Eukaryota</taxon>
        <taxon>Sar</taxon>
        <taxon>Stramenopiles</taxon>
        <taxon>Ochrophyta</taxon>
        <taxon>Bacillariophyta</taxon>
        <taxon>Coscinodiscophyceae</taxon>
        <taxon>Thalassiosirophycidae</taxon>
        <taxon>Thalassiosirales</taxon>
        <taxon>Thalassiosiraceae</taxon>
        <taxon>Thalassiosira</taxon>
    </lineage>
</organism>
<evidence type="ECO:0000259" key="4">
    <source>
        <dbReference type="PROSITE" id="PS50102"/>
    </source>
</evidence>
<sequence length="448" mass="47670">MAPFKGIGGSESSIPTLPLNGSGAGEPQFVIPMRNAMAATSQHSHRQQSDSILSQAFTESTQLNANGAIFDPSSEHSPSYLTTMSTNSANVSPELMSVSMSMSRQHPSTSMANSAALQQQRISPGSSSNMSSSPPVLANFNSVGETMSQAQFNAVHQPILHDGRGVLGNGGHQPILHDGRGVLGNGRVPATKRDGRKLFVGGLPNEGKLTRARLPISKDITLFARTLKRCVSTVTDLSFLQYFQQYGEVIDSVVLLDRRTKRSRGFGFVTGVVNMFGKNCEVKASEPKTAEALFLAHTAMNVTLQSQAPNSQAYGWTQVNQPRRFVYHGLQPPASTHLQVAQTIPPIYGGPADQGGASIYSHSTITKTTAGPPGRDPEGAGIVYIQNNFYTLPPGAEAPRSANVTATPEFITQQQTHIIQSVGPSGLDSSAKAFTYGTQQAALANQGY</sequence>
<evidence type="ECO:0000256" key="1">
    <source>
        <dbReference type="ARBA" id="ARBA00022884"/>
    </source>
</evidence>
<feature type="region of interest" description="Disordered" evidence="3">
    <location>
        <begin position="1"/>
        <end position="28"/>
    </location>
</feature>
<protein>
    <recommendedName>
        <fullName evidence="4">RRM domain-containing protein</fullName>
    </recommendedName>
</protein>
<dbReference type="InterPro" id="IPR012677">
    <property type="entry name" value="Nucleotide-bd_a/b_plait_sf"/>
</dbReference>
<dbReference type="OrthoDB" id="4207594at2759"/>
<feature type="domain" description="RRM" evidence="4">
    <location>
        <begin position="196"/>
        <end position="270"/>
    </location>
</feature>
<name>K0SEL2_THAOC</name>
<comment type="caution">
    <text evidence="5">The sequence shown here is derived from an EMBL/GenBank/DDBJ whole genome shotgun (WGS) entry which is preliminary data.</text>
</comment>
<dbReference type="PANTHER" id="PTHR48024">
    <property type="entry name" value="GEO13361P1-RELATED"/>
    <property type="match status" value="1"/>
</dbReference>
<dbReference type="InterPro" id="IPR050886">
    <property type="entry name" value="RNA-binding_reg"/>
</dbReference>
<evidence type="ECO:0000313" key="5">
    <source>
        <dbReference type="EMBL" id="EJK63434.1"/>
    </source>
</evidence>
<evidence type="ECO:0000256" key="2">
    <source>
        <dbReference type="PROSITE-ProRule" id="PRU00176"/>
    </source>
</evidence>
<dbReference type="SUPFAM" id="SSF54928">
    <property type="entry name" value="RNA-binding domain, RBD"/>
    <property type="match status" value="1"/>
</dbReference>
<reference evidence="5 6" key="1">
    <citation type="journal article" date="2012" name="Genome Biol.">
        <title>Genome and low-iron response of an oceanic diatom adapted to chronic iron limitation.</title>
        <authorList>
            <person name="Lommer M."/>
            <person name="Specht M."/>
            <person name="Roy A.S."/>
            <person name="Kraemer L."/>
            <person name="Andreson R."/>
            <person name="Gutowska M.A."/>
            <person name="Wolf J."/>
            <person name="Bergner S.V."/>
            <person name="Schilhabel M.B."/>
            <person name="Klostermeier U.C."/>
            <person name="Beiko R.G."/>
            <person name="Rosenstiel P."/>
            <person name="Hippler M."/>
            <person name="Laroche J."/>
        </authorList>
    </citation>
    <scope>NUCLEOTIDE SEQUENCE [LARGE SCALE GENOMIC DNA]</scope>
    <source>
        <strain evidence="5 6">CCMP1005</strain>
    </source>
</reference>
<keyword evidence="6" id="KW-1185">Reference proteome</keyword>
<dbReference type="Proteomes" id="UP000266841">
    <property type="component" value="Unassembled WGS sequence"/>
</dbReference>
<evidence type="ECO:0000313" key="6">
    <source>
        <dbReference type="Proteomes" id="UP000266841"/>
    </source>
</evidence>
<dbReference type="PANTHER" id="PTHR48024:SF56">
    <property type="entry name" value="HETEROGENEOUS NUCLEAR RIBONUCLEOPROTEIN A0"/>
    <property type="match status" value="1"/>
</dbReference>
<dbReference type="AlphaFoldDB" id="K0SEL2"/>
<dbReference type="InterPro" id="IPR000504">
    <property type="entry name" value="RRM_dom"/>
</dbReference>
<dbReference type="eggNOG" id="KOG4205">
    <property type="taxonomic scope" value="Eukaryota"/>
</dbReference>
<dbReference type="InterPro" id="IPR035979">
    <property type="entry name" value="RBD_domain_sf"/>
</dbReference>
<evidence type="ECO:0000256" key="3">
    <source>
        <dbReference type="SAM" id="MobiDB-lite"/>
    </source>
</evidence>
<dbReference type="Pfam" id="PF00076">
    <property type="entry name" value="RRM_1"/>
    <property type="match status" value="1"/>
</dbReference>
<dbReference type="GO" id="GO:0003723">
    <property type="term" value="F:RNA binding"/>
    <property type="evidence" value="ECO:0007669"/>
    <property type="project" value="UniProtKB-UniRule"/>
</dbReference>
<dbReference type="Gene3D" id="3.30.70.330">
    <property type="match status" value="1"/>
</dbReference>
<dbReference type="PROSITE" id="PS50102">
    <property type="entry name" value="RRM"/>
    <property type="match status" value="1"/>
</dbReference>
<keyword evidence="1 2" id="KW-0694">RNA-binding</keyword>
<gene>
    <name evidence="5" type="ORF">THAOC_15899</name>
</gene>